<dbReference type="SMART" id="SM00507">
    <property type="entry name" value="HNHc"/>
    <property type="match status" value="1"/>
</dbReference>
<dbReference type="RefSeq" id="WP_130283586.1">
    <property type="nucleotide sequence ID" value="NZ_SGXT01000017.1"/>
</dbReference>
<keyword evidence="2" id="KW-0378">Hydrolase</keyword>
<sequence>MRTLVLNAGYEPLAVVSFRRALVLVMNGKASVLAADGEHPVFGITDAFDRPSVIVLRRYVKIPHARKVPLTRRGVLRRDGNRCAYCSGFASTIDHVHPRSRGGADSWENLVACCLKCNNIKGDRTPTEMGWQLRVTPKAPHGTAWLVRGIERPQPQWDEYLAPAVAAA</sequence>
<dbReference type="InterPro" id="IPR003615">
    <property type="entry name" value="HNH_nuc"/>
</dbReference>
<evidence type="ECO:0000313" key="3">
    <source>
        <dbReference type="Proteomes" id="UP000292408"/>
    </source>
</evidence>
<protein>
    <submittedName>
        <fullName evidence="2">5-methylcytosine-specific restriction endonuclease McrA</fullName>
    </submittedName>
</protein>
<keyword evidence="2" id="KW-0255">Endonuclease</keyword>
<dbReference type="EMBL" id="SGXT01000017">
    <property type="protein sequence ID" value="RZT58273.1"/>
    <property type="molecule type" value="Genomic_DNA"/>
</dbReference>
<dbReference type="OrthoDB" id="9802901at2"/>
<dbReference type="Proteomes" id="UP000292408">
    <property type="component" value="Unassembled WGS sequence"/>
</dbReference>
<dbReference type="InterPro" id="IPR002711">
    <property type="entry name" value="HNH"/>
</dbReference>
<dbReference type="AlphaFoldDB" id="A0A4Q7TDK4"/>
<dbReference type="PANTHER" id="PTHR33877:SF2">
    <property type="entry name" value="OS07G0170200 PROTEIN"/>
    <property type="match status" value="1"/>
</dbReference>
<keyword evidence="2" id="KW-0540">Nuclease</keyword>
<keyword evidence="3" id="KW-1185">Reference proteome</keyword>
<dbReference type="CDD" id="cd00085">
    <property type="entry name" value="HNHc"/>
    <property type="match status" value="1"/>
</dbReference>
<reference evidence="2 3" key="1">
    <citation type="journal article" date="2015" name="Stand. Genomic Sci.">
        <title>Genomic Encyclopedia of Bacterial and Archaeal Type Strains, Phase III: the genomes of soil and plant-associated and newly described type strains.</title>
        <authorList>
            <person name="Whitman W.B."/>
            <person name="Woyke T."/>
            <person name="Klenk H.P."/>
            <person name="Zhou Y."/>
            <person name="Lilburn T.G."/>
            <person name="Beck B.J."/>
            <person name="De Vos P."/>
            <person name="Vandamme P."/>
            <person name="Eisen J.A."/>
            <person name="Garrity G."/>
            <person name="Hugenholtz P."/>
            <person name="Kyrpides N.C."/>
        </authorList>
    </citation>
    <scope>NUCLEOTIDE SEQUENCE [LARGE SCALE GENOMIC DNA]</scope>
    <source>
        <strain evidence="2 3">AC4r</strain>
    </source>
</reference>
<gene>
    <name evidence="2" type="ORF">EV140_2036</name>
</gene>
<dbReference type="Pfam" id="PF01844">
    <property type="entry name" value="HNH"/>
    <property type="match status" value="1"/>
</dbReference>
<feature type="domain" description="HNH nuclease" evidence="1">
    <location>
        <begin position="70"/>
        <end position="119"/>
    </location>
</feature>
<accession>A0A4Q7TDK4</accession>
<dbReference type="InterPro" id="IPR052892">
    <property type="entry name" value="NA-targeting_endonuclease"/>
</dbReference>
<evidence type="ECO:0000313" key="2">
    <source>
        <dbReference type="EMBL" id="RZT58273.1"/>
    </source>
</evidence>
<dbReference type="GO" id="GO:0003676">
    <property type="term" value="F:nucleic acid binding"/>
    <property type="evidence" value="ECO:0007669"/>
    <property type="project" value="InterPro"/>
</dbReference>
<proteinExistence type="predicted"/>
<organism evidence="2 3">
    <name type="scientific">Microcella alkaliphila</name>
    <dbReference type="NCBI Taxonomy" id="279828"/>
    <lineage>
        <taxon>Bacteria</taxon>
        <taxon>Bacillati</taxon>
        <taxon>Actinomycetota</taxon>
        <taxon>Actinomycetes</taxon>
        <taxon>Micrococcales</taxon>
        <taxon>Microbacteriaceae</taxon>
        <taxon>Microcella</taxon>
    </lineage>
</organism>
<dbReference type="GO" id="GO:0008270">
    <property type="term" value="F:zinc ion binding"/>
    <property type="evidence" value="ECO:0007669"/>
    <property type="project" value="InterPro"/>
</dbReference>
<comment type="caution">
    <text evidence="2">The sequence shown here is derived from an EMBL/GenBank/DDBJ whole genome shotgun (WGS) entry which is preliminary data.</text>
</comment>
<dbReference type="Gene3D" id="1.10.30.50">
    <property type="match status" value="1"/>
</dbReference>
<name>A0A4Q7TDK4_9MICO</name>
<dbReference type="PANTHER" id="PTHR33877">
    <property type="entry name" value="SLL1193 PROTEIN"/>
    <property type="match status" value="1"/>
</dbReference>
<dbReference type="GO" id="GO:0004519">
    <property type="term" value="F:endonuclease activity"/>
    <property type="evidence" value="ECO:0007669"/>
    <property type="project" value="UniProtKB-KW"/>
</dbReference>
<evidence type="ECO:0000259" key="1">
    <source>
        <dbReference type="SMART" id="SM00507"/>
    </source>
</evidence>